<gene>
    <name evidence="3" type="ORF">E0H58_17240</name>
</gene>
<reference evidence="3 4" key="1">
    <citation type="submission" date="2019-02" db="EMBL/GenBank/DDBJ databases">
        <title>Kribbella capetownensis sp. nov. and Kribbella speibonae sp. nov., isolated from soil.</title>
        <authorList>
            <person name="Curtis S.M."/>
            <person name="Norton I."/>
            <person name="Everest G.J."/>
            <person name="Meyers P.R."/>
        </authorList>
    </citation>
    <scope>NUCLEOTIDE SEQUENCE [LARGE SCALE GENOMIC DNA]</scope>
    <source>
        <strain evidence="3 4">SK5</strain>
    </source>
</reference>
<feature type="region of interest" description="Disordered" evidence="1">
    <location>
        <begin position="84"/>
        <end position="141"/>
    </location>
</feature>
<keyword evidence="4" id="KW-1185">Reference proteome</keyword>
<keyword evidence="2" id="KW-0812">Transmembrane</keyword>
<organism evidence="3 4">
    <name type="scientific">Kribbella speibonae</name>
    <dbReference type="NCBI Taxonomy" id="1572660"/>
    <lineage>
        <taxon>Bacteria</taxon>
        <taxon>Bacillati</taxon>
        <taxon>Actinomycetota</taxon>
        <taxon>Actinomycetes</taxon>
        <taxon>Propionibacteriales</taxon>
        <taxon>Kribbellaceae</taxon>
        <taxon>Kribbella</taxon>
    </lineage>
</organism>
<evidence type="ECO:0000256" key="2">
    <source>
        <dbReference type="SAM" id="Phobius"/>
    </source>
</evidence>
<evidence type="ECO:0000313" key="4">
    <source>
        <dbReference type="Proteomes" id="UP000292385"/>
    </source>
</evidence>
<keyword evidence="2" id="KW-0472">Membrane</keyword>
<sequence length="266" mass="28461">MALRGNRRRSGSPSEIWQTSDTPTESPRPKSRRERRRDDIVRQRALLRERRRSEPASPIGVIAVIVLLAVIVLGVGGGLPRLFGGEGEQGPTGLLTPGDSATSGPDEPETTVTATTPNNPLPVSTPPPQTQRPGAETTAAADNATRSWATVFYTRQPARETYGQLVERAAQFTTRELADSFRASVDSTYGALRDSGGTSRVVSVSIVKPRPDTAPVDTPTRITRLVNINIETTGDDASRFAVPLIVTVMPDNGRWLVSAVDGGTGP</sequence>
<feature type="compositionally biased region" description="Polar residues" evidence="1">
    <location>
        <begin position="11"/>
        <end position="24"/>
    </location>
</feature>
<proteinExistence type="predicted"/>
<feature type="compositionally biased region" description="Pro residues" evidence="1">
    <location>
        <begin position="119"/>
        <end position="130"/>
    </location>
</feature>
<keyword evidence="2" id="KW-1133">Transmembrane helix</keyword>
<feature type="region of interest" description="Disordered" evidence="1">
    <location>
        <begin position="1"/>
        <end position="37"/>
    </location>
</feature>
<name>A0ABY2A4K8_9ACTN</name>
<comment type="caution">
    <text evidence="3">The sequence shown here is derived from an EMBL/GenBank/DDBJ whole genome shotgun (WGS) entry which is preliminary data.</text>
</comment>
<evidence type="ECO:0008006" key="5">
    <source>
        <dbReference type="Google" id="ProtNLM"/>
    </source>
</evidence>
<accession>A0ABY2A4K8</accession>
<dbReference type="Proteomes" id="UP000292385">
    <property type="component" value="Unassembled WGS sequence"/>
</dbReference>
<evidence type="ECO:0000313" key="3">
    <source>
        <dbReference type="EMBL" id="TCC23518.1"/>
    </source>
</evidence>
<evidence type="ECO:0000256" key="1">
    <source>
        <dbReference type="SAM" id="MobiDB-lite"/>
    </source>
</evidence>
<feature type="compositionally biased region" description="Basic residues" evidence="1">
    <location>
        <begin position="1"/>
        <end position="10"/>
    </location>
</feature>
<protein>
    <recommendedName>
        <fullName evidence="5">Mce-associated membrane protein</fullName>
    </recommendedName>
</protein>
<feature type="transmembrane region" description="Helical" evidence="2">
    <location>
        <begin position="58"/>
        <end position="79"/>
    </location>
</feature>
<dbReference type="EMBL" id="SJJY01000003">
    <property type="protein sequence ID" value="TCC23518.1"/>
    <property type="molecule type" value="Genomic_DNA"/>
</dbReference>